<dbReference type="SUPFAM" id="SSF48452">
    <property type="entry name" value="TPR-like"/>
    <property type="match status" value="1"/>
</dbReference>
<dbReference type="InterPro" id="IPR019734">
    <property type="entry name" value="TPR_rpt"/>
</dbReference>
<protein>
    <submittedName>
        <fullName evidence="2">Uncharacterized protein</fullName>
    </submittedName>
</protein>
<keyword evidence="1" id="KW-0802">TPR repeat</keyword>
<accession>A0A7R9GD42</accession>
<evidence type="ECO:0000313" key="2">
    <source>
        <dbReference type="EMBL" id="CAD7278156.1"/>
    </source>
</evidence>
<dbReference type="GO" id="GO:0000030">
    <property type="term" value="F:mannosyltransferase activity"/>
    <property type="evidence" value="ECO:0007669"/>
    <property type="project" value="TreeGrafter"/>
</dbReference>
<dbReference type="GO" id="GO:0035269">
    <property type="term" value="P:protein O-linked glycosylation via mannose"/>
    <property type="evidence" value="ECO:0007669"/>
    <property type="project" value="TreeGrafter"/>
</dbReference>
<keyword evidence="3" id="KW-1185">Reference proteome</keyword>
<name>A0A7R9GD42_9CRUS</name>
<dbReference type="Pfam" id="PF13424">
    <property type="entry name" value="TPR_12"/>
    <property type="match status" value="1"/>
</dbReference>
<dbReference type="PROSITE" id="PS50293">
    <property type="entry name" value="TPR_REGION"/>
    <property type="match status" value="2"/>
</dbReference>
<feature type="repeat" description="TPR" evidence="1">
    <location>
        <begin position="31"/>
        <end position="64"/>
    </location>
</feature>
<evidence type="ECO:0000256" key="1">
    <source>
        <dbReference type="PROSITE-ProRule" id="PRU00339"/>
    </source>
</evidence>
<dbReference type="InterPro" id="IPR052384">
    <property type="entry name" value="TMTC_O-mannosyltransferase"/>
</dbReference>
<dbReference type="SMART" id="SM00028">
    <property type="entry name" value="TPR"/>
    <property type="match status" value="4"/>
</dbReference>
<dbReference type="Proteomes" id="UP000678499">
    <property type="component" value="Unassembled WGS sequence"/>
</dbReference>
<evidence type="ECO:0000313" key="3">
    <source>
        <dbReference type="Proteomes" id="UP000678499"/>
    </source>
</evidence>
<proteinExistence type="predicted"/>
<feature type="repeat" description="TPR" evidence="1">
    <location>
        <begin position="76"/>
        <end position="109"/>
    </location>
</feature>
<sequence>MRRGVLLQNQGRNEEAMRCYKTAIRCRPKLASAYLNLGQLYANSGDADSAADVWKKCAELDSNGLRDPKAHEVAATAAVFHLGRLYADTGRYFEAIESYQNAIRRRPVNYQPQGIYNMLGEAHAKLGHYEEAERWYKAALEAKPDHVPAHLKYGRMLAKNRSRLMEAELQFLKAKELAPEDTSVYFHFGHVGKEYFPAMGLLLARCSRDHEWPHPAAAGRQGLSLKPPEHFHFWGYGFPLLAGRSLLM</sequence>
<dbReference type="PANTHER" id="PTHR44216:SF3">
    <property type="entry name" value="PROTEIN O-MANNOSYL-TRANSFERASE TMTC2"/>
    <property type="match status" value="1"/>
</dbReference>
<feature type="repeat" description="TPR" evidence="1">
    <location>
        <begin position="113"/>
        <end position="146"/>
    </location>
</feature>
<dbReference type="Pfam" id="PF13414">
    <property type="entry name" value="TPR_11"/>
    <property type="match status" value="1"/>
</dbReference>
<dbReference type="OrthoDB" id="1658288at2759"/>
<dbReference type="EMBL" id="OA883170">
    <property type="protein sequence ID" value="CAD7278156.1"/>
    <property type="molecule type" value="Genomic_DNA"/>
</dbReference>
<reference evidence="2" key="1">
    <citation type="submission" date="2020-11" db="EMBL/GenBank/DDBJ databases">
        <authorList>
            <person name="Tran Van P."/>
        </authorList>
    </citation>
    <scope>NUCLEOTIDE SEQUENCE</scope>
</reference>
<organism evidence="2">
    <name type="scientific">Notodromas monacha</name>
    <dbReference type="NCBI Taxonomy" id="399045"/>
    <lineage>
        <taxon>Eukaryota</taxon>
        <taxon>Metazoa</taxon>
        <taxon>Ecdysozoa</taxon>
        <taxon>Arthropoda</taxon>
        <taxon>Crustacea</taxon>
        <taxon>Oligostraca</taxon>
        <taxon>Ostracoda</taxon>
        <taxon>Podocopa</taxon>
        <taxon>Podocopida</taxon>
        <taxon>Cypridocopina</taxon>
        <taxon>Cypridoidea</taxon>
        <taxon>Cyprididae</taxon>
        <taxon>Notodromas</taxon>
    </lineage>
</organism>
<dbReference type="AlphaFoldDB" id="A0A7R9GD42"/>
<dbReference type="Gene3D" id="1.25.40.10">
    <property type="entry name" value="Tetratricopeptide repeat domain"/>
    <property type="match status" value="3"/>
</dbReference>
<dbReference type="GO" id="GO:0005789">
    <property type="term" value="C:endoplasmic reticulum membrane"/>
    <property type="evidence" value="ECO:0007669"/>
    <property type="project" value="TreeGrafter"/>
</dbReference>
<gene>
    <name evidence="2" type="ORF">NMOB1V02_LOCUS5867</name>
</gene>
<dbReference type="EMBL" id="CAJPEX010001133">
    <property type="protein sequence ID" value="CAG0918308.1"/>
    <property type="molecule type" value="Genomic_DNA"/>
</dbReference>
<dbReference type="PROSITE" id="PS50005">
    <property type="entry name" value="TPR"/>
    <property type="match status" value="3"/>
</dbReference>
<dbReference type="InterPro" id="IPR011990">
    <property type="entry name" value="TPR-like_helical_dom_sf"/>
</dbReference>
<dbReference type="PANTHER" id="PTHR44216">
    <property type="entry name" value="PROTEIN O-MANNOSYL-TRANSFERASE TMTC2"/>
    <property type="match status" value="1"/>
</dbReference>